<evidence type="ECO:0000313" key="2">
    <source>
        <dbReference type="EMBL" id="QEK15393.1"/>
    </source>
</evidence>
<evidence type="ECO:0000256" key="1">
    <source>
        <dbReference type="SAM" id="Phobius"/>
    </source>
</evidence>
<dbReference type="Proteomes" id="UP000322631">
    <property type="component" value="Chromosome"/>
</dbReference>
<keyword evidence="3" id="KW-1185">Reference proteome</keyword>
<accession>A0A5C0SLW2</accession>
<evidence type="ECO:0000313" key="3">
    <source>
        <dbReference type="Proteomes" id="UP000322631"/>
    </source>
</evidence>
<dbReference type="EMBL" id="CP041932">
    <property type="protein sequence ID" value="QEK15393.1"/>
    <property type="molecule type" value="Genomic_DNA"/>
</dbReference>
<dbReference type="GeneID" id="41610217"/>
<proteinExistence type="predicted"/>
<keyword evidence="1" id="KW-0812">Transmembrane</keyword>
<keyword evidence="1" id="KW-0472">Membrane</keyword>
<dbReference type="RefSeq" id="WP_148883317.1">
    <property type="nucleotide sequence ID" value="NZ_CP041932.1"/>
</dbReference>
<sequence>MSGVDFGLLMERYGYALLLRLMIALSFGVIVGTLLFWGYFTKGIAAFFVWLYAGVMLLLKRLYEFLFAENPDLLSEKNEGNRQRAKRFFMNRF</sequence>
<dbReference type="AlphaFoldDB" id="A0A5C0SLW2"/>
<keyword evidence="1" id="KW-1133">Transmembrane helix</keyword>
<dbReference type="KEGG" id="them:FPV09_10140"/>
<organism evidence="2 3">
    <name type="scientific">Thermococcus aciditolerans</name>
    <dbReference type="NCBI Taxonomy" id="2598455"/>
    <lineage>
        <taxon>Archaea</taxon>
        <taxon>Methanobacteriati</taxon>
        <taxon>Methanobacteriota</taxon>
        <taxon>Thermococci</taxon>
        <taxon>Thermococcales</taxon>
        <taxon>Thermococcaceae</taxon>
        <taxon>Thermococcus</taxon>
    </lineage>
</organism>
<reference evidence="2 3" key="1">
    <citation type="submission" date="2019-07" db="EMBL/GenBank/DDBJ databases">
        <title>Complete genome of Thermococcus acidophilus.</title>
        <authorList>
            <person name="Li X."/>
        </authorList>
    </citation>
    <scope>NUCLEOTIDE SEQUENCE [LARGE SCALE GENOMIC DNA]</scope>
    <source>
        <strain evidence="2 3">SY113</strain>
    </source>
</reference>
<name>A0A5C0SLW2_9EURY</name>
<gene>
    <name evidence="2" type="ORF">FPV09_10140</name>
</gene>
<protein>
    <submittedName>
        <fullName evidence="2">Uncharacterized protein</fullName>
    </submittedName>
</protein>
<feature type="transmembrane region" description="Helical" evidence="1">
    <location>
        <begin position="17"/>
        <end position="37"/>
    </location>
</feature>
<feature type="transmembrane region" description="Helical" evidence="1">
    <location>
        <begin position="43"/>
        <end position="59"/>
    </location>
</feature>